<evidence type="ECO:0000313" key="2">
    <source>
        <dbReference type="Proteomes" id="UP000628017"/>
    </source>
</evidence>
<dbReference type="InterPro" id="IPR010272">
    <property type="entry name" value="T6SS_TssF"/>
</dbReference>
<dbReference type="Proteomes" id="UP000628017">
    <property type="component" value="Unassembled WGS sequence"/>
</dbReference>
<evidence type="ECO:0008006" key="3">
    <source>
        <dbReference type="Google" id="ProtNLM"/>
    </source>
</evidence>
<keyword evidence="2" id="KW-1185">Reference proteome</keyword>
<dbReference type="PIRSF" id="PIRSF028304">
    <property type="entry name" value="UCP028304"/>
    <property type="match status" value="1"/>
</dbReference>
<dbReference type="AlphaFoldDB" id="A0A916QTU3"/>
<name>A0A916QTU3_9RHOB</name>
<dbReference type="NCBIfam" id="TIGR03359">
    <property type="entry name" value="VI_chp_6"/>
    <property type="match status" value="1"/>
</dbReference>
<gene>
    <name evidence="1" type="ORF">GCM10011498_08290</name>
</gene>
<dbReference type="EMBL" id="BMKA01000001">
    <property type="protein sequence ID" value="GGA10527.1"/>
    <property type="molecule type" value="Genomic_DNA"/>
</dbReference>
<evidence type="ECO:0000313" key="1">
    <source>
        <dbReference type="EMBL" id="GGA10527.1"/>
    </source>
</evidence>
<comment type="caution">
    <text evidence="1">The sequence shown here is derived from an EMBL/GenBank/DDBJ whole genome shotgun (WGS) entry which is preliminary data.</text>
</comment>
<protein>
    <recommendedName>
        <fullName evidence="3">Type VI secretion system baseplate subunit TssF</fullName>
    </recommendedName>
</protein>
<proteinExistence type="predicted"/>
<reference evidence="1" key="2">
    <citation type="submission" date="2020-09" db="EMBL/GenBank/DDBJ databases">
        <authorList>
            <person name="Sun Q."/>
            <person name="Zhou Y."/>
        </authorList>
    </citation>
    <scope>NUCLEOTIDE SEQUENCE</scope>
    <source>
        <strain evidence="1">CGMCC 1.15880</strain>
    </source>
</reference>
<dbReference type="PANTHER" id="PTHR35370:SF1">
    <property type="entry name" value="TYPE VI SECRETION SYSTEM COMPONENT TSSF1"/>
    <property type="match status" value="1"/>
</dbReference>
<accession>A0A916QTU3</accession>
<sequence length="624" mass="70076">MDTRLLKHYETELAFVREMGAEFAQAYPKIAGRLGMDGIEINDPYVERLIESFAFLTSRIQLELDMRYPQFTQHLLEIIYPHYLSPVPAMFIAQFSPEAGLSEKYTMKRGTKMRAPLREGDQTACEFRTAHDVDLWPLKITEVQYFASRGEVVAAGFGEGNAARGAIRLRLKAPSGTKLNTLGVEHLDLHLPGQDRTPWALYEHLMRDSIGIMGRSVNRRDDWTVAPREAKVEQMGFTPEESLLPFPGQSFDGYRLLQEYFSLPQRFFFSRLAGLSRIMANCEENEIDLYILLKDSQPALQQTLTPENFALYCTPAINLLEMRCDRVHVQRKDADHFVVVDRTAPMDFEIHTILDVDGIKSDDSDDIDFRPFYSADDYTAAGENHEAYYAMRRRFRQRSESQKLKGTRTSYLGTDVFLSLVDRSEAPYSGKLEQLAIRALCTNRDLPMLLQTGGGGSDFDMTDGGPVDGIKAVSPISAPKSSPAVDGSAAWRLISHLSLNYLSMDDADRGSAAAGLRELLGIYTPKGDRTLAKQLEGVAGVQSRPIVRRMADEVLSTAVRGLEVKITFDESYFEGTGVYLLGAVLEQFFASYVSLNSFTETVISGTERGEIARWSAKSGRRRMI</sequence>
<dbReference type="RefSeq" id="WP_188671173.1">
    <property type="nucleotide sequence ID" value="NZ_BMKA01000001.1"/>
</dbReference>
<reference evidence="1" key="1">
    <citation type="journal article" date="2014" name="Int. J. Syst. Evol. Microbiol.">
        <title>Complete genome sequence of Corynebacterium casei LMG S-19264T (=DSM 44701T), isolated from a smear-ripened cheese.</title>
        <authorList>
            <consortium name="US DOE Joint Genome Institute (JGI-PGF)"/>
            <person name="Walter F."/>
            <person name="Albersmeier A."/>
            <person name="Kalinowski J."/>
            <person name="Ruckert C."/>
        </authorList>
    </citation>
    <scope>NUCLEOTIDE SEQUENCE</scope>
    <source>
        <strain evidence="1">CGMCC 1.15880</strain>
    </source>
</reference>
<organism evidence="1 2">
    <name type="scientific">Neptunicoccus cionae</name>
    <dbReference type="NCBI Taxonomy" id="2035344"/>
    <lineage>
        <taxon>Bacteria</taxon>
        <taxon>Pseudomonadati</taxon>
        <taxon>Pseudomonadota</taxon>
        <taxon>Alphaproteobacteria</taxon>
        <taxon>Rhodobacterales</taxon>
        <taxon>Paracoccaceae</taxon>
        <taxon>Neptunicoccus</taxon>
    </lineage>
</organism>
<dbReference type="Pfam" id="PF05947">
    <property type="entry name" value="T6SS_TssF"/>
    <property type="match status" value="1"/>
</dbReference>
<dbReference type="PANTHER" id="PTHR35370">
    <property type="entry name" value="CYTOPLASMIC PROTEIN-RELATED-RELATED"/>
    <property type="match status" value="1"/>
</dbReference>